<dbReference type="PANTHER" id="PTHR43593:SF1">
    <property type="entry name" value="INOSITOL 2-DEHYDROGENASE"/>
    <property type="match status" value="1"/>
</dbReference>
<accession>A0ABT9JDG0</accession>
<comment type="caution">
    <text evidence="6">The sequence shown here is derived from an EMBL/GenBank/DDBJ whole genome shotgun (WGS) entry which is preliminary data.</text>
</comment>
<dbReference type="InterPro" id="IPR000683">
    <property type="entry name" value="Gfo/Idh/MocA-like_OxRdtase_N"/>
</dbReference>
<dbReference type="InterPro" id="IPR004104">
    <property type="entry name" value="Gfo/Idh/MocA-like_OxRdtase_C"/>
</dbReference>
<dbReference type="Gene3D" id="3.40.50.720">
    <property type="entry name" value="NAD(P)-binding Rossmann-like Domain"/>
    <property type="match status" value="1"/>
</dbReference>
<comment type="similarity">
    <text evidence="3">Belongs to the Gfo/Idh/MocA family.</text>
</comment>
<dbReference type="SUPFAM" id="SSF51735">
    <property type="entry name" value="NAD(P)-binding Rossmann-fold domains"/>
    <property type="match status" value="1"/>
</dbReference>
<gene>
    <name evidence="3" type="primary">iolG</name>
    <name evidence="6" type="ORF">Q5Y72_12215</name>
</gene>
<evidence type="ECO:0000259" key="4">
    <source>
        <dbReference type="Pfam" id="PF01408"/>
    </source>
</evidence>
<feature type="domain" description="Gfo/Idh/MocA-like oxidoreductase C-terminal" evidence="5">
    <location>
        <begin position="142"/>
        <end position="325"/>
    </location>
</feature>
<comment type="subunit">
    <text evidence="3">Homotetramer.</text>
</comment>
<proteinExistence type="inferred from homology"/>
<dbReference type="Proteomes" id="UP001224997">
    <property type="component" value="Unassembled WGS sequence"/>
</dbReference>
<comment type="catalytic activity">
    <reaction evidence="3">
        <text>myo-inositol + NAD(+) = scyllo-inosose + NADH + H(+)</text>
        <dbReference type="Rhea" id="RHEA:16949"/>
        <dbReference type="ChEBI" id="CHEBI:15378"/>
        <dbReference type="ChEBI" id="CHEBI:17268"/>
        <dbReference type="ChEBI" id="CHEBI:17811"/>
        <dbReference type="ChEBI" id="CHEBI:57540"/>
        <dbReference type="ChEBI" id="CHEBI:57945"/>
        <dbReference type="EC" id="1.1.1.18"/>
    </reaction>
</comment>
<name>A0ABT9JDG0_9RHOB</name>
<keyword evidence="1 3" id="KW-0560">Oxidoreductase</keyword>
<dbReference type="Gene3D" id="3.30.360.10">
    <property type="entry name" value="Dihydrodipicolinate Reductase, domain 2"/>
    <property type="match status" value="1"/>
</dbReference>
<evidence type="ECO:0000313" key="6">
    <source>
        <dbReference type="EMBL" id="MDP5307855.1"/>
    </source>
</evidence>
<feature type="domain" description="Gfo/Idh/MocA-like oxidoreductase N-terminal" evidence="4">
    <location>
        <begin position="3"/>
        <end position="125"/>
    </location>
</feature>
<dbReference type="InterPro" id="IPR036291">
    <property type="entry name" value="NAD(P)-bd_dom_sf"/>
</dbReference>
<dbReference type="HAMAP" id="MF_01671">
    <property type="entry name" value="IolG"/>
    <property type="match status" value="1"/>
</dbReference>
<keyword evidence="2 3" id="KW-0520">NAD</keyword>
<evidence type="ECO:0000256" key="1">
    <source>
        <dbReference type="ARBA" id="ARBA00023002"/>
    </source>
</evidence>
<dbReference type="InterPro" id="IPR050424">
    <property type="entry name" value="Gfo-Idh-MocA_inositol_DH"/>
</dbReference>
<dbReference type="EC" id="1.1.1.18" evidence="3"/>
<sequence>MTLKIGVIGTGMIGRDHTRRIQQVLAGAEVVALSDYNPDAARAVQADLAPAATVYEKGEDLIAAPEVDAILVCSTGATHEAYVLAAIAAGKPCFCEKPLATTADGARRIVDAEVAHGTRLVQVGFMRRYDAGYVALKEAVQTRTGAPIMVHAAHRNPTVPEQYLTPMAIHDTLIHEIDVFRWLLDDDYVSARVLFPRKADRAHARLRDPQVVVLETAKGVLIDVEIFVNCHYGYDIQCEVVGEDGIARLPEPMAIQMRLGATLQNPILTDWKDRFVASYDVELNDFIKAATRGTAAGPSSWDGYAAAITSDACVAAQDAEGTTVAITLPARPALYD</sequence>
<keyword evidence="7" id="KW-1185">Reference proteome</keyword>
<dbReference type="Pfam" id="PF02894">
    <property type="entry name" value="GFO_IDH_MocA_C"/>
    <property type="match status" value="1"/>
</dbReference>
<evidence type="ECO:0000313" key="7">
    <source>
        <dbReference type="Proteomes" id="UP001224997"/>
    </source>
</evidence>
<protein>
    <recommendedName>
        <fullName evidence="3">Inositol 2-dehydrogenase</fullName>
        <ecNumber evidence="3">1.1.1.18</ecNumber>
    </recommendedName>
    <alternativeName>
        <fullName evidence="3">Myo-inositol 2-dehydrogenase</fullName>
        <shortName evidence="3">MI 2-dehydrogenase</shortName>
    </alternativeName>
</protein>
<dbReference type="SUPFAM" id="SSF55347">
    <property type="entry name" value="Glyceraldehyde-3-phosphate dehydrogenase-like, C-terminal domain"/>
    <property type="match status" value="1"/>
</dbReference>
<organism evidence="6 7">
    <name type="scientific">Paracoccus spongiarum</name>
    <dbReference type="NCBI Taxonomy" id="3064387"/>
    <lineage>
        <taxon>Bacteria</taxon>
        <taxon>Pseudomonadati</taxon>
        <taxon>Pseudomonadota</taxon>
        <taxon>Alphaproteobacteria</taxon>
        <taxon>Rhodobacterales</taxon>
        <taxon>Paracoccaceae</taxon>
        <taxon>Paracoccus</taxon>
    </lineage>
</organism>
<evidence type="ECO:0000256" key="2">
    <source>
        <dbReference type="ARBA" id="ARBA00023027"/>
    </source>
</evidence>
<dbReference type="InterPro" id="IPR023794">
    <property type="entry name" value="MI/DCI_dehydrogenase"/>
</dbReference>
<dbReference type="EMBL" id="JAVAMQ010000010">
    <property type="protein sequence ID" value="MDP5307855.1"/>
    <property type="molecule type" value="Genomic_DNA"/>
</dbReference>
<dbReference type="PANTHER" id="PTHR43593">
    <property type="match status" value="1"/>
</dbReference>
<evidence type="ECO:0000256" key="3">
    <source>
        <dbReference type="HAMAP-Rule" id="MF_01671"/>
    </source>
</evidence>
<dbReference type="RefSeq" id="WP_305963705.1">
    <property type="nucleotide sequence ID" value="NZ_JAVAMQ010000010.1"/>
</dbReference>
<reference evidence="6 7" key="1">
    <citation type="submission" date="2023-08" db="EMBL/GenBank/DDBJ databases">
        <authorList>
            <person name="Park J.-S."/>
        </authorList>
    </citation>
    <scope>NUCLEOTIDE SEQUENCE [LARGE SCALE GENOMIC DNA]</scope>
    <source>
        <strain evidence="6 7">2205BS29-5</strain>
    </source>
</reference>
<evidence type="ECO:0000259" key="5">
    <source>
        <dbReference type="Pfam" id="PF02894"/>
    </source>
</evidence>
<comment type="function">
    <text evidence="3">Involved in the oxidation of myo-inositol (MI) to 2-keto-myo-inositol (2KMI or 2-inosose).</text>
</comment>
<dbReference type="Pfam" id="PF01408">
    <property type="entry name" value="GFO_IDH_MocA"/>
    <property type="match status" value="1"/>
</dbReference>